<feature type="compositionally biased region" description="Acidic residues" evidence="7">
    <location>
        <begin position="277"/>
        <end position="307"/>
    </location>
</feature>
<dbReference type="InParanoid" id="C5XNS1"/>
<evidence type="ECO:0000313" key="9">
    <source>
        <dbReference type="EMBL" id="EES00943.1"/>
    </source>
</evidence>
<keyword evidence="2" id="KW-0677">Repeat</keyword>
<evidence type="ECO:0000256" key="4">
    <source>
        <dbReference type="ARBA" id="ARBA00022833"/>
    </source>
</evidence>
<protein>
    <recommendedName>
        <fullName evidence="8">C3H1-type domain-containing protein</fullName>
    </recommendedName>
</protein>
<dbReference type="OrthoDB" id="411372at2759"/>
<feature type="region of interest" description="Disordered" evidence="7">
    <location>
        <begin position="630"/>
        <end position="651"/>
    </location>
</feature>
<sequence length="689" mass="74291">MEDALAPPSVAPTPSALAAAAVFTRRRSHLDSASFRTLSRLFSHCLHINQSPCGIAPPEPEPVAADPVGGDSDDSPERPNGADCDRLKDVEIEAADAGGLSLYGAVYQPAAANPTLDLGESEALKHEGADAVLVVESTSGMTRAEVEESAALVVESTSCKTSAEVEESAVVAGLVAVEDLSLKSVESLLGTKVDESVEVAVGDDEGRLLLEAMMTDFTGLIDDVDAGVISAQSCAVSAGDLQNSKASEESKQLDGGIEEGEPLRNCDHEQNGGGGFEEGEIEGEFQDFGSEESVDSEHGDEDGEDEKLEGNSISRGSGPDKTCDHGTQFGNLHSTPEIGNDDLILNRDAIVRGDAQIPVTRAQAVTYDDVVDWNENPLPDNEAPNPGKKRKRTQTEQRKAKKTKNKRINRALQQIADGVRRPKLTRVIKPKKPCYFYDHGKCQQGNNCKYSHDFTPSTKSKPCTHFACGSCLKGEGCPYDHELSKYECHNYKNNGMCARGDKCKFSHVMRTTEGTPTQDAKTSDVSLAYEKTNLREHTRSQKNTTVHNGAPSSSILRNLTGVSSKSQNVSNRIPKGVQFRPFGKGQSNLSSLHLDALSMEKQRNANGTQHNLGGHEAERQKIVKQNYQKPNLLLEDKNSSKEATRHPCSDLKKTTLPVDSIATPGSIHTQHEVSEASRILQEFLFGAGS</sequence>
<evidence type="ECO:0000256" key="6">
    <source>
        <dbReference type="PROSITE-ProRule" id="PRU00723"/>
    </source>
</evidence>
<dbReference type="EMBL" id="CM000762">
    <property type="protein sequence ID" value="EES00943.1"/>
    <property type="molecule type" value="Genomic_DNA"/>
</dbReference>
<dbReference type="GO" id="GO:0003677">
    <property type="term" value="F:DNA binding"/>
    <property type="evidence" value="ECO:0007669"/>
    <property type="project" value="UniProtKB-KW"/>
</dbReference>
<feature type="zinc finger region" description="C3H1-type" evidence="6">
    <location>
        <begin position="428"/>
        <end position="455"/>
    </location>
</feature>
<feature type="region of interest" description="Disordered" evidence="7">
    <location>
        <begin position="540"/>
        <end position="569"/>
    </location>
</feature>
<evidence type="ECO:0000256" key="2">
    <source>
        <dbReference type="ARBA" id="ARBA00022737"/>
    </source>
</evidence>
<evidence type="ECO:0000256" key="5">
    <source>
        <dbReference type="ARBA" id="ARBA00023125"/>
    </source>
</evidence>
<feature type="domain" description="C3H1-type" evidence="8">
    <location>
        <begin position="428"/>
        <end position="455"/>
    </location>
</feature>
<proteinExistence type="predicted"/>
<keyword evidence="10" id="KW-1185">Reference proteome</keyword>
<accession>C5XNS1</accession>
<dbReference type="FunCoup" id="C5XNS1">
    <property type="interactions" value="49"/>
</dbReference>
<dbReference type="Pfam" id="PF00642">
    <property type="entry name" value="zf-CCCH"/>
    <property type="match status" value="1"/>
</dbReference>
<feature type="compositionally biased region" description="Polar residues" evidence="7">
    <location>
        <begin position="541"/>
        <end position="569"/>
    </location>
</feature>
<dbReference type="KEGG" id="sbi:8078622"/>
<dbReference type="FunFam" id="4.10.1000.10:FF:000095">
    <property type="entry name" value="C3H-type transcription factor"/>
    <property type="match status" value="1"/>
</dbReference>
<dbReference type="GO" id="GO:0005634">
    <property type="term" value="C:nucleus"/>
    <property type="evidence" value="ECO:0000318"/>
    <property type="project" value="GO_Central"/>
</dbReference>
<dbReference type="SMART" id="SM00356">
    <property type="entry name" value="ZnF_C3H1"/>
    <property type="match status" value="3"/>
</dbReference>
<dbReference type="SUPFAM" id="SSF90229">
    <property type="entry name" value="CCCH zinc finger"/>
    <property type="match status" value="1"/>
</dbReference>
<feature type="region of interest" description="Disordered" evidence="7">
    <location>
        <begin position="53"/>
        <end position="84"/>
    </location>
</feature>
<dbReference type="Gramene" id="EES00943">
    <property type="protein sequence ID" value="EES00943"/>
    <property type="gene ID" value="SORBI_3003G194500"/>
</dbReference>
<dbReference type="PROSITE" id="PS50103">
    <property type="entry name" value="ZF_C3H1"/>
    <property type="match status" value="3"/>
</dbReference>
<keyword evidence="4 6" id="KW-0862">Zinc</keyword>
<gene>
    <name evidence="9" type="ORF">SORBI_3003G194500</name>
</gene>
<dbReference type="STRING" id="4558.C5XNS1"/>
<name>C5XNS1_SORBI</name>
<keyword evidence="5" id="KW-0238">DNA-binding</keyword>
<reference evidence="10" key="2">
    <citation type="journal article" date="2018" name="Plant J.">
        <title>The Sorghum bicolor reference genome: improved assembly, gene annotations, a transcriptome atlas, and signatures of genome organization.</title>
        <authorList>
            <person name="McCormick R.F."/>
            <person name="Truong S.K."/>
            <person name="Sreedasyam A."/>
            <person name="Jenkins J."/>
            <person name="Shu S."/>
            <person name="Sims D."/>
            <person name="Kennedy M."/>
            <person name="Amirebrahimi M."/>
            <person name="Weers B.D."/>
            <person name="McKinley B."/>
            <person name="Mattison A."/>
            <person name="Morishige D.T."/>
            <person name="Grimwood J."/>
            <person name="Schmutz J."/>
            <person name="Mullet J.E."/>
        </authorList>
    </citation>
    <scope>NUCLEOTIDE SEQUENCE [LARGE SCALE GENOMIC DNA]</scope>
    <source>
        <strain evidence="10">cv. BTx623</strain>
    </source>
</reference>
<dbReference type="InterPro" id="IPR000571">
    <property type="entry name" value="Znf_CCCH"/>
</dbReference>
<feature type="zinc finger region" description="C3H1-type" evidence="6">
    <location>
        <begin position="487"/>
        <end position="510"/>
    </location>
</feature>
<keyword evidence="3 6" id="KW-0863">Zinc-finger</keyword>
<dbReference type="GO" id="GO:0045892">
    <property type="term" value="P:negative regulation of DNA-templated transcription"/>
    <property type="evidence" value="ECO:0007669"/>
    <property type="project" value="InterPro"/>
</dbReference>
<dbReference type="AlphaFoldDB" id="C5XNS1"/>
<feature type="region of interest" description="Disordered" evidence="7">
    <location>
        <begin position="372"/>
        <end position="406"/>
    </location>
</feature>
<evidence type="ECO:0000313" key="10">
    <source>
        <dbReference type="Proteomes" id="UP000000768"/>
    </source>
</evidence>
<dbReference type="InterPro" id="IPR036855">
    <property type="entry name" value="Znf_CCCH_sf"/>
</dbReference>
<dbReference type="GO" id="GO:0003723">
    <property type="term" value="F:RNA binding"/>
    <property type="evidence" value="ECO:0007669"/>
    <property type="project" value="InterPro"/>
</dbReference>
<evidence type="ECO:0000256" key="1">
    <source>
        <dbReference type="ARBA" id="ARBA00022723"/>
    </source>
</evidence>
<evidence type="ECO:0000256" key="3">
    <source>
        <dbReference type="ARBA" id="ARBA00022771"/>
    </source>
</evidence>
<dbReference type="InterPro" id="IPR045124">
    <property type="entry name" value="Su(sable)-like"/>
</dbReference>
<feature type="region of interest" description="Disordered" evidence="7">
    <location>
        <begin position="238"/>
        <end position="338"/>
    </location>
</feature>
<dbReference type="Gene3D" id="4.10.1000.10">
    <property type="entry name" value="Zinc finger, CCCH-type"/>
    <property type="match status" value="1"/>
</dbReference>
<evidence type="ECO:0000259" key="8">
    <source>
        <dbReference type="PROSITE" id="PS50103"/>
    </source>
</evidence>
<dbReference type="OMA" id="KPCTHYA"/>
<reference evidence="9 10" key="1">
    <citation type="journal article" date="2009" name="Nature">
        <title>The Sorghum bicolor genome and the diversification of grasses.</title>
        <authorList>
            <person name="Paterson A.H."/>
            <person name="Bowers J.E."/>
            <person name="Bruggmann R."/>
            <person name="Dubchak I."/>
            <person name="Grimwood J."/>
            <person name="Gundlach H."/>
            <person name="Haberer G."/>
            <person name="Hellsten U."/>
            <person name="Mitros T."/>
            <person name="Poliakov A."/>
            <person name="Schmutz J."/>
            <person name="Spannagl M."/>
            <person name="Tang H."/>
            <person name="Wang X."/>
            <person name="Wicker T."/>
            <person name="Bharti A.K."/>
            <person name="Chapman J."/>
            <person name="Feltus F.A."/>
            <person name="Gowik U."/>
            <person name="Grigoriev I.V."/>
            <person name="Lyons E."/>
            <person name="Maher C.A."/>
            <person name="Martis M."/>
            <person name="Narechania A."/>
            <person name="Otillar R.P."/>
            <person name="Penning B.W."/>
            <person name="Salamov A.A."/>
            <person name="Wang Y."/>
            <person name="Zhang L."/>
            <person name="Carpita N.C."/>
            <person name="Freeling M."/>
            <person name="Gingle A.R."/>
            <person name="Hash C.T."/>
            <person name="Keller B."/>
            <person name="Klein P."/>
            <person name="Kresovich S."/>
            <person name="McCann M.C."/>
            <person name="Ming R."/>
            <person name="Peterson D.G."/>
            <person name="Mehboob-ur-Rahman"/>
            <person name="Ware D."/>
            <person name="Westhoff P."/>
            <person name="Mayer K.F."/>
            <person name="Messing J."/>
            <person name="Rokhsar D.S."/>
        </authorList>
    </citation>
    <scope>NUCLEOTIDE SEQUENCE [LARGE SCALE GENOMIC DNA]</scope>
    <source>
        <strain evidence="10">cv. BTx623</strain>
    </source>
</reference>
<dbReference type="eggNOG" id="KOG1040">
    <property type="taxonomic scope" value="Eukaryota"/>
</dbReference>
<keyword evidence="1 6" id="KW-0479">Metal-binding</keyword>
<feature type="domain" description="C3H1-type" evidence="8">
    <location>
        <begin position="487"/>
        <end position="510"/>
    </location>
</feature>
<feature type="zinc finger region" description="C3H1-type" evidence="6">
    <location>
        <begin position="457"/>
        <end position="484"/>
    </location>
</feature>
<evidence type="ECO:0000256" key="7">
    <source>
        <dbReference type="SAM" id="MobiDB-lite"/>
    </source>
</evidence>
<dbReference type="HOGENOM" id="CLU_023154_0_0_1"/>
<feature type="domain" description="C3H1-type" evidence="8">
    <location>
        <begin position="457"/>
        <end position="484"/>
    </location>
</feature>
<dbReference type="PANTHER" id="PTHR13119:SF12">
    <property type="entry name" value="PROTEIN SUPPRESSOR OF SABLE"/>
    <property type="match status" value="1"/>
</dbReference>
<dbReference type="PANTHER" id="PTHR13119">
    <property type="entry name" value="ZINC FINGER CCCH DOMAIN-CONTAINING PROTEI"/>
    <property type="match status" value="1"/>
</dbReference>
<dbReference type="Proteomes" id="UP000000768">
    <property type="component" value="Chromosome 3"/>
</dbReference>
<dbReference type="GO" id="GO:0008270">
    <property type="term" value="F:zinc ion binding"/>
    <property type="evidence" value="ECO:0007669"/>
    <property type="project" value="UniProtKB-KW"/>
</dbReference>
<feature type="compositionally biased region" description="Basic and acidic residues" evidence="7">
    <location>
        <begin position="261"/>
        <end position="270"/>
    </location>
</feature>
<feature type="compositionally biased region" description="Basic and acidic residues" evidence="7">
    <location>
        <begin position="634"/>
        <end position="651"/>
    </location>
</feature>
<organism evidence="9 10">
    <name type="scientific">Sorghum bicolor</name>
    <name type="common">Sorghum</name>
    <name type="synonym">Sorghum vulgare</name>
    <dbReference type="NCBI Taxonomy" id="4558"/>
    <lineage>
        <taxon>Eukaryota</taxon>
        <taxon>Viridiplantae</taxon>
        <taxon>Streptophyta</taxon>
        <taxon>Embryophyta</taxon>
        <taxon>Tracheophyta</taxon>
        <taxon>Spermatophyta</taxon>
        <taxon>Magnoliopsida</taxon>
        <taxon>Liliopsida</taxon>
        <taxon>Poales</taxon>
        <taxon>Poaceae</taxon>
        <taxon>PACMAD clade</taxon>
        <taxon>Panicoideae</taxon>
        <taxon>Andropogonodae</taxon>
        <taxon>Andropogoneae</taxon>
        <taxon>Sorghinae</taxon>
        <taxon>Sorghum</taxon>
    </lineage>
</organism>